<dbReference type="InterPro" id="IPR017937">
    <property type="entry name" value="Thioredoxin_CS"/>
</dbReference>
<evidence type="ECO:0000256" key="7">
    <source>
        <dbReference type="ARBA" id="ARBA00023284"/>
    </source>
</evidence>
<dbReference type="EMBL" id="PDWK01000003">
    <property type="protein sequence ID" value="KAF1690667.1"/>
    <property type="molecule type" value="Genomic_DNA"/>
</dbReference>
<evidence type="ECO:0000256" key="8">
    <source>
        <dbReference type="SAM" id="MobiDB-lite"/>
    </source>
</evidence>
<dbReference type="Gene3D" id="3.40.30.10">
    <property type="entry name" value="Glutaredoxin"/>
    <property type="match status" value="1"/>
</dbReference>
<evidence type="ECO:0000256" key="4">
    <source>
        <dbReference type="ARBA" id="ARBA00022729"/>
    </source>
</evidence>
<gene>
    <name evidence="11" type="ORF">CR938_01145</name>
</gene>
<dbReference type="AlphaFoldDB" id="A0A921P2T0"/>
<dbReference type="InterPro" id="IPR050824">
    <property type="entry name" value="Thiol_disulfide_DsbA"/>
</dbReference>
<keyword evidence="12" id="KW-1185">Reference proteome</keyword>
<feature type="region of interest" description="Disordered" evidence="8">
    <location>
        <begin position="24"/>
        <end position="84"/>
    </location>
</feature>
<evidence type="ECO:0000313" key="11">
    <source>
        <dbReference type="EMBL" id="KAF1690667.1"/>
    </source>
</evidence>
<dbReference type="GO" id="GO:0015036">
    <property type="term" value="F:disulfide oxidoreductase activity"/>
    <property type="evidence" value="ECO:0007669"/>
    <property type="project" value="UniProtKB-ARBA"/>
</dbReference>
<keyword evidence="4 9" id="KW-0732">Signal</keyword>
<feature type="signal peptide" evidence="9">
    <location>
        <begin position="1"/>
        <end position="24"/>
    </location>
</feature>
<feature type="compositionally biased region" description="Pro residues" evidence="8">
    <location>
        <begin position="69"/>
        <end position="80"/>
    </location>
</feature>
<comment type="caution">
    <text evidence="11">The sequence shown here is derived from an EMBL/GenBank/DDBJ whole genome shotgun (WGS) entry which is preliminary data.</text>
</comment>
<sequence>MKMRPSLLLPLLLCLAACSGQGEAPAPAQPGAAGEAADTAPAASEAAPAADAPAGTPAAGETTAGEPTAPAPAPQPPAGPAPVAGVDYIEIQGGQPLQPVAGKIEVAEVFGYTCPHCAQFEPLFQAWKRRQPADVNVISVPAPFGGYWTPYARAYYAAETLGVLERTHDATFAAIHLERKLPVGPNVKAEDLAPFYAKFGVDAKRFTDTYNSFGVDAKVNRARQFVTRAKVDGTPSLVVAGKYTIAVDQQGFEKMLRTAEWLVARERGGAN</sequence>
<evidence type="ECO:0000313" key="12">
    <source>
        <dbReference type="Proteomes" id="UP000717981"/>
    </source>
</evidence>
<protein>
    <recommendedName>
        <fullName evidence="3">Thiol:disulfide interchange protein DsbA</fullName>
    </recommendedName>
</protein>
<dbReference type="RefSeq" id="WP_162123248.1">
    <property type="nucleotide sequence ID" value="NZ_PDWK01000003.1"/>
</dbReference>
<dbReference type="PANTHER" id="PTHR35891">
    <property type="entry name" value="THIOL:DISULFIDE INTERCHANGE PROTEIN DSBA"/>
    <property type="match status" value="1"/>
</dbReference>
<dbReference type="PROSITE" id="PS51352">
    <property type="entry name" value="THIOREDOXIN_2"/>
    <property type="match status" value="1"/>
</dbReference>
<dbReference type="InterPro" id="IPR036249">
    <property type="entry name" value="Thioredoxin-like_sf"/>
</dbReference>
<evidence type="ECO:0000256" key="5">
    <source>
        <dbReference type="ARBA" id="ARBA00022764"/>
    </source>
</evidence>
<dbReference type="InterPro" id="IPR013766">
    <property type="entry name" value="Thioredoxin_domain"/>
</dbReference>
<dbReference type="SUPFAM" id="SSF52833">
    <property type="entry name" value="Thioredoxin-like"/>
    <property type="match status" value="1"/>
</dbReference>
<evidence type="ECO:0000259" key="10">
    <source>
        <dbReference type="PROSITE" id="PS51352"/>
    </source>
</evidence>
<keyword evidence="5" id="KW-0574">Periplasm</keyword>
<evidence type="ECO:0000256" key="1">
    <source>
        <dbReference type="ARBA" id="ARBA00004418"/>
    </source>
</evidence>
<comment type="subcellular location">
    <subcellularLocation>
        <location evidence="1">Periplasm</location>
    </subcellularLocation>
</comment>
<feature type="domain" description="Thioredoxin" evidence="10">
    <location>
        <begin position="67"/>
        <end position="264"/>
    </location>
</feature>
<dbReference type="Proteomes" id="UP000717981">
    <property type="component" value="Unassembled WGS sequence"/>
</dbReference>
<evidence type="ECO:0000256" key="2">
    <source>
        <dbReference type="ARBA" id="ARBA00005791"/>
    </source>
</evidence>
<feature type="compositionally biased region" description="Low complexity" evidence="8">
    <location>
        <begin position="24"/>
        <end position="68"/>
    </location>
</feature>
<dbReference type="PANTHER" id="PTHR35891:SF2">
    <property type="entry name" value="THIOL:DISULFIDE INTERCHANGE PROTEIN DSBA"/>
    <property type="match status" value="1"/>
</dbReference>
<accession>A0A921P2T0</accession>
<comment type="similarity">
    <text evidence="2">Belongs to the thioredoxin family. DsbA subfamily.</text>
</comment>
<dbReference type="OrthoDB" id="9784896at2"/>
<name>A0A921P2T0_9GAMM</name>
<evidence type="ECO:0000256" key="6">
    <source>
        <dbReference type="ARBA" id="ARBA00023157"/>
    </source>
</evidence>
<keyword evidence="7" id="KW-0676">Redox-active center</keyword>
<dbReference type="PROSITE" id="PS00194">
    <property type="entry name" value="THIOREDOXIN_1"/>
    <property type="match status" value="1"/>
</dbReference>
<proteinExistence type="inferred from homology"/>
<dbReference type="InterPro" id="IPR001853">
    <property type="entry name" value="DSBA-like_thioredoxin_dom"/>
</dbReference>
<keyword evidence="6" id="KW-1015">Disulfide bond</keyword>
<evidence type="ECO:0000256" key="9">
    <source>
        <dbReference type="SAM" id="SignalP"/>
    </source>
</evidence>
<dbReference type="CDD" id="cd03019">
    <property type="entry name" value="DsbA_DsbA"/>
    <property type="match status" value="1"/>
</dbReference>
<dbReference type="InterPro" id="IPR023205">
    <property type="entry name" value="DsbA/DsbL"/>
</dbReference>
<reference evidence="11" key="1">
    <citation type="submission" date="2017-10" db="EMBL/GenBank/DDBJ databases">
        <title>Whole genome sequencing of members of genus Pseudoxanthomonas.</title>
        <authorList>
            <person name="Kumar S."/>
            <person name="Bansal K."/>
            <person name="Kaur A."/>
            <person name="Patil P."/>
            <person name="Sharma S."/>
            <person name="Patil P.B."/>
        </authorList>
    </citation>
    <scope>NUCLEOTIDE SEQUENCE</scope>
    <source>
        <strain evidence="11">DSM 22914</strain>
    </source>
</reference>
<dbReference type="GO" id="GO:0042597">
    <property type="term" value="C:periplasmic space"/>
    <property type="evidence" value="ECO:0007669"/>
    <property type="project" value="UniProtKB-SubCell"/>
</dbReference>
<evidence type="ECO:0000256" key="3">
    <source>
        <dbReference type="ARBA" id="ARBA00013831"/>
    </source>
</evidence>
<feature type="chain" id="PRO_5037203471" description="Thiol:disulfide interchange protein DsbA" evidence="9">
    <location>
        <begin position="25"/>
        <end position="271"/>
    </location>
</feature>
<dbReference type="Pfam" id="PF01323">
    <property type="entry name" value="DSBA"/>
    <property type="match status" value="1"/>
</dbReference>
<organism evidence="11 12">
    <name type="scientific">Pseudoxanthomonas taiwanensis</name>
    <dbReference type="NCBI Taxonomy" id="176598"/>
    <lineage>
        <taxon>Bacteria</taxon>
        <taxon>Pseudomonadati</taxon>
        <taxon>Pseudomonadota</taxon>
        <taxon>Gammaproteobacteria</taxon>
        <taxon>Lysobacterales</taxon>
        <taxon>Lysobacteraceae</taxon>
        <taxon>Pseudoxanthomonas</taxon>
    </lineage>
</organism>